<dbReference type="InterPro" id="IPR000253">
    <property type="entry name" value="FHA_dom"/>
</dbReference>
<keyword evidence="3" id="KW-0597">Phosphoprotein</keyword>
<feature type="domain" description="FHA" evidence="10">
    <location>
        <begin position="23"/>
        <end position="72"/>
    </location>
</feature>
<dbReference type="Pfam" id="PF00498">
    <property type="entry name" value="FHA"/>
    <property type="match status" value="1"/>
</dbReference>
<evidence type="ECO:0000256" key="1">
    <source>
        <dbReference type="ARBA" id="ARBA00000085"/>
    </source>
</evidence>
<dbReference type="PRINTS" id="PR00344">
    <property type="entry name" value="BCTRLSENSOR"/>
</dbReference>
<dbReference type="PROSITE" id="PS50006">
    <property type="entry name" value="FHA_DOMAIN"/>
    <property type="match status" value="1"/>
</dbReference>
<dbReference type="InterPro" id="IPR036890">
    <property type="entry name" value="HATPase_C_sf"/>
</dbReference>
<evidence type="ECO:0000256" key="6">
    <source>
        <dbReference type="ARBA" id="ARBA00022777"/>
    </source>
</evidence>
<dbReference type="SUPFAM" id="SSF55781">
    <property type="entry name" value="GAF domain-like"/>
    <property type="match status" value="1"/>
</dbReference>
<keyword evidence="8" id="KW-0902">Two-component regulatory system</keyword>
<evidence type="ECO:0000313" key="12">
    <source>
        <dbReference type="EMBL" id="QDU90087.1"/>
    </source>
</evidence>
<dbReference type="Gene3D" id="3.30.565.10">
    <property type="entry name" value="Histidine kinase-like ATPase, C-terminal domain"/>
    <property type="match status" value="1"/>
</dbReference>
<evidence type="ECO:0000256" key="2">
    <source>
        <dbReference type="ARBA" id="ARBA00012438"/>
    </source>
</evidence>
<dbReference type="GO" id="GO:0004673">
    <property type="term" value="F:protein histidine kinase activity"/>
    <property type="evidence" value="ECO:0007669"/>
    <property type="project" value="UniProtKB-EC"/>
</dbReference>
<dbReference type="SUPFAM" id="SSF49879">
    <property type="entry name" value="SMAD/FHA domain"/>
    <property type="match status" value="1"/>
</dbReference>
<dbReference type="KEGG" id="pnd:Pla175_34870"/>
<keyword evidence="5" id="KW-0547">Nucleotide-binding</keyword>
<feature type="compositionally biased region" description="Polar residues" evidence="9">
    <location>
        <begin position="592"/>
        <end position="602"/>
    </location>
</feature>
<feature type="region of interest" description="Disordered" evidence="9">
    <location>
        <begin position="554"/>
        <end position="602"/>
    </location>
</feature>
<dbReference type="InterPro" id="IPR003594">
    <property type="entry name" value="HATPase_dom"/>
</dbReference>
<dbReference type="InterPro" id="IPR005467">
    <property type="entry name" value="His_kinase_dom"/>
</dbReference>
<evidence type="ECO:0000259" key="10">
    <source>
        <dbReference type="PROSITE" id="PS50006"/>
    </source>
</evidence>
<name>A0A518DF35_9BACT</name>
<dbReference type="PROSITE" id="PS50109">
    <property type="entry name" value="HIS_KIN"/>
    <property type="match status" value="1"/>
</dbReference>
<dbReference type="PANTHER" id="PTHR43065">
    <property type="entry name" value="SENSOR HISTIDINE KINASE"/>
    <property type="match status" value="1"/>
</dbReference>
<evidence type="ECO:0000256" key="3">
    <source>
        <dbReference type="ARBA" id="ARBA00022553"/>
    </source>
</evidence>
<dbReference type="Proteomes" id="UP000317429">
    <property type="component" value="Chromosome"/>
</dbReference>
<proteinExistence type="predicted"/>
<dbReference type="InterPro" id="IPR029016">
    <property type="entry name" value="GAF-like_dom_sf"/>
</dbReference>
<dbReference type="EMBL" id="CP036291">
    <property type="protein sequence ID" value="QDU90087.1"/>
    <property type="molecule type" value="Genomic_DNA"/>
</dbReference>
<dbReference type="Gene3D" id="1.10.287.130">
    <property type="match status" value="1"/>
</dbReference>
<sequence>MPSLFVIQGRDQGTRYEIDGDDLSIGRISENAIQLNDTEVSRQHAQVLHLGDRLVIRDLNSSNGTFVNGAAIRQHELKTGDQVQVGRTLLLFTGVLEEGVDVIDDVDIIAASQNIENSRIVRAMSQSAGSELLSLPADQTQSPWLARARSNLQLMYRTALAVSHTMDIEQLLDRIMDMILEWVDADRGCIMLRDEETGELAPKVRRHRRGVQNEDRIAISKTILDYVVEKGEGVLTSNAREDDRWDPAQSIVQLGVREAICVPMQGRYGVVGVIYIDTSISPKQVILQKSNNKFGEEHLKLMIAIGHQAALAVEDTSYYKATVQAERLAAVGQTIATLSHHIKNILQGVRGGSYLIELGMKDHQQALDGEENDGLADPEAMGRAVETMRKGWGIVEKNQERISALVLDMLTFSKEREPDPQPSDLNEITADAIELMETRAGEAEVELAFDPAAEMPSILLDPEALHRAILNVVSNAIDACETATPEGGRRVRVATSIDLVKNVAGVTVSDNGVGIEKGDIDRIFTVFVSKKGGRGTGLGLPVTRKILEEHGGKVRVESKQGEGSTFTLELPIKRDRPARKSAERAASETLDDSPSNTLVAPK</sequence>
<dbReference type="CDD" id="cd00075">
    <property type="entry name" value="HATPase"/>
    <property type="match status" value="1"/>
</dbReference>
<dbReference type="SUPFAM" id="SSF55874">
    <property type="entry name" value="ATPase domain of HSP90 chaperone/DNA topoisomerase II/histidine kinase"/>
    <property type="match status" value="1"/>
</dbReference>
<dbReference type="SMART" id="SM00387">
    <property type="entry name" value="HATPase_c"/>
    <property type="match status" value="1"/>
</dbReference>
<keyword evidence="6" id="KW-0418">Kinase</keyword>
<dbReference type="OrthoDB" id="9765274at2"/>
<dbReference type="EC" id="2.7.13.3" evidence="2"/>
<dbReference type="Pfam" id="PF13185">
    <property type="entry name" value="GAF_2"/>
    <property type="match status" value="1"/>
</dbReference>
<feature type="compositionally biased region" description="Basic and acidic residues" evidence="9">
    <location>
        <begin position="571"/>
        <end position="586"/>
    </location>
</feature>
<dbReference type="InterPro" id="IPR003018">
    <property type="entry name" value="GAF"/>
</dbReference>
<dbReference type="PANTHER" id="PTHR43065:SF10">
    <property type="entry name" value="PEROXIDE STRESS-ACTIVATED HISTIDINE KINASE MAK3"/>
    <property type="match status" value="1"/>
</dbReference>
<dbReference type="InterPro" id="IPR004358">
    <property type="entry name" value="Sig_transdc_His_kin-like_C"/>
</dbReference>
<comment type="catalytic activity">
    <reaction evidence="1">
        <text>ATP + protein L-histidine = ADP + protein N-phospho-L-histidine.</text>
        <dbReference type="EC" id="2.7.13.3"/>
    </reaction>
</comment>
<dbReference type="GO" id="GO:0000160">
    <property type="term" value="P:phosphorelay signal transduction system"/>
    <property type="evidence" value="ECO:0007669"/>
    <property type="project" value="UniProtKB-KW"/>
</dbReference>
<dbReference type="GO" id="GO:0005524">
    <property type="term" value="F:ATP binding"/>
    <property type="evidence" value="ECO:0007669"/>
    <property type="project" value="UniProtKB-KW"/>
</dbReference>
<dbReference type="SMART" id="SM00065">
    <property type="entry name" value="GAF"/>
    <property type="match status" value="1"/>
</dbReference>
<keyword evidence="4 12" id="KW-0808">Transferase</keyword>
<keyword evidence="7" id="KW-0067">ATP-binding</keyword>
<evidence type="ECO:0000256" key="4">
    <source>
        <dbReference type="ARBA" id="ARBA00022679"/>
    </source>
</evidence>
<organism evidence="12 13">
    <name type="scientific">Pirellulimonas nuda</name>
    <dbReference type="NCBI Taxonomy" id="2528009"/>
    <lineage>
        <taxon>Bacteria</taxon>
        <taxon>Pseudomonadati</taxon>
        <taxon>Planctomycetota</taxon>
        <taxon>Planctomycetia</taxon>
        <taxon>Pirellulales</taxon>
        <taxon>Lacipirellulaceae</taxon>
        <taxon>Pirellulimonas</taxon>
    </lineage>
</organism>
<dbReference type="CDD" id="cd00060">
    <property type="entry name" value="FHA"/>
    <property type="match status" value="1"/>
</dbReference>
<protein>
    <recommendedName>
        <fullName evidence="2">histidine kinase</fullName>
        <ecNumber evidence="2">2.7.13.3</ecNumber>
    </recommendedName>
</protein>
<dbReference type="RefSeq" id="WP_145287892.1">
    <property type="nucleotide sequence ID" value="NZ_CP036291.1"/>
</dbReference>
<evidence type="ECO:0000313" key="13">
    <source>
        <dbReference type="Proteomes" id="UP000317429"/>
    </source>
</evidence>
<gene>
    <name evidence="12" type="primary">zraS_3</name>
    <name evidence="12" type="ORF">Pla175_34870</name>
</gene>
<evidence type="ECO:0000256" key="9">
    <source>
        <dbReference type="SAM" id="MobiDB-lite"/>
    </source>
</evidence>
<feature type="domain" description="Histidine kinase" evidence="11">
    <location>
        <begin position="337"/>
        <end position="574"/>
    </location>
</feature>
<dbReference type="SMART" id="SM00240">
    <property type="entry name" value="FHA"/>
    <property type="match status" value="1"/>
</dbReference>
<dbReference type="Pfam" id="PF02518">
    <property type="entry name" value="HATPase_c"/>
    <property type="match status" value="1"/>
</dbReference>
<evidence type="ECO:0000256" key="7">
    <source>
        <dbReference type="ARBA" id="ARBA00022840"/>
    </source>
</evidence>
<keyword evidence="13" id="KW-1185">Reference proteome</keyword>
<evidence type="ECO:0000256" key="8">
    <source>
        <dbReference type="ARBA" id="ARBA00023012"/>
    </source>
</evidence>
<evidence type="ECO:0000256" key="5">
    <source>
        <dbReference type="ARBA" id="ARBA00022741"/>
    </source>
</evidence>
<accession>A0A518DF35</accession>
<evidence type="ECO:0000259" key="11">
    <source>
        <dbReference type="PROSITE" id="PS50109"/>
    </source>
</evidence>
<dbReference type="Gene3D" id="2.60.200.20">
    <property type="match status" value="1"/>
</dbReference>
<dbReference type="Gene3D" id="3.30.450.40">
    <property type="match status" value="1"/>
</dbReference>
<dbReference type="InterPro" id="IPR008984">
    <property type="entry name" value="SMAD_FHA_dom_sf"/>
</dbReference>
<reference evidence="12 13" key="1">
    <citation type="submission" date="2019-02" db="EMBL/GenBank/DDBJ databases">
        <title>Deep-cultivation of Planctomycetes and their phenomic and genomic characterization uncovers novel biology.</title>
        <authorList>
            <person name="Wiegand S."/>
            <person name="Jogler M."/>
            <person name="Boedeker C."/>
            <person name="Pinto D."/>
            <person name="Vollmers J."/>
            <person name="Rivas-Marin E."/>
            <person name="Kohn T."/>
            <person name="Peeters S.H."/>
            <person name="Heuer A."/>
            <person name="Rast P."/>
            <person name="Oberbeckmann S."/>
            <person name="Bunk B."/>
            <person name="Jeske O."/>
            <person name="Meyerdierks A."/>
            <person name="Storesund J.E."/>
            <person name="Kallscheuer N."/>
            <person name="Luecker S."/>
            <person name="Lage O.M."/>
            <person name="Pohl T."/>
            <person name="Merkel B.J."/>
            <person name="Hornburger P."/>
            <person name="Mueller R.-W."/>
            <person name="Bruemmer F."/>
            <person name="Labrenz M."/>
            <person name="Spormann A.M."/>
            <person name="Op den Camp H."/>
            <person name="Overmann J."/>
            <person name="Amann R."/>
            <person name="Jetten M.S.M."/>
            <person name="Mascher T."/>
            <person name="Medema M.H."/>
            <person name="Devos D.P."/>
            <person name="Kaster A.-K."/>
            <person name="Ovreas L."/>
            <person name="Rohde M."/>
            <person name="Galperin M.Y."/>
            <person name="Jogler C."/>
        </authorList>
    </citation>
    <scope>NUCLEOTIDE SEQUENCE [LARGE SCALE GENOMIC DNA]</scope>
    <source>
        <strain evidence="12 13">Pla175</strain>
    </source>
</reference>
<dbReference type="AlphaFoldDB" id="A0A518DF35"/>